<protein>
    <submittedName>
        <fullName evidence="1">Uncharacterized protein</fullName>
    </submittedName>
</protein>
<dbReference type="Proteomes" id="UP000054928">
    <property type="component" value="Unassembled WGS sequence"/>
</dbReference>
<evidence type="ECO:0000313" key="2">
    <source>
        <dbReference type="Proteomes" id="UP000054928"/>
    </source>
</evidence>
<dbReference type="EMBL" id="CCYD01002887">
    <property type="protein sequence ID" value="CEG48094.1"/>
    <property type="molecule type" value="Genomic_DNA"/>
</dbReference>
<sequence>MIYSSFVHSSIDAPLCPSTLHSHGESKTTQNVRVVLYNLMHRMFSCVAAYYEVHGVMMW</sequence>
<dbReference type="GeneID" id="59052900"/>
<keyword evidence="2" id="KW-1185">Reference proteome</keyword>
<accession>A0A0P1B116</accession>
<dbReference type="AlphaFoldDB" id="A0A0P1B116"/>
<evidence type="ECO:0000313" key="1">
    <source>
        <dbReference type="EMBL" id="CEG48094.1"/>
    </source>
</evidence>
<name>A0A0P1B116_PLAHL</name>
<dbReference type="RefSeq" id="XP_036263440.1">
    <property type="nucleotide sequence ID" value="XM_036407192.1"/>
</dbReference>
<reference evidence="2" key="1">
    <citation type="submission" date="2014-09" db="EMBL/GenBank/DDBJ databases">
        <authorList>
            <person name="Sharma Rahul"/>
            <person name="Thines Marco"/>
        </authorList>
    </citation>
    <scope>NUCLEOTIDE SEQUENCE [LARGE SCALE GENOMIC DNA]</scope>
</reference>
<organism evidence="1 2">
    <name type="scientific">Plasmopara halstedii</name>
    <name type="common">Downy mildew of sunflower</name>
    <dbReference type="NCBI Taxonomy" id="4781"/>
    <lineage>
        <taxon>Eukaryota</taxon>
        <taxon>Sar</taxon>
        <taxon>Stramenopiles</taxon>
        <taxon>Oomycota</taxon>
        <taxon>Peronosporomycetes</taxon>
        <taxon>Peronosporales</taxon>
        <taxon>Peronosporaceae</taxon>
        <taxon>Plasmopara</taxon>
    </lineage>
</organism>
<proteinExistence type="predicted"/>